<evidence type="ECO:0000313" key="1">
    <source>
        <dbReference type="EMBL" id="THD06357.1"/>
    </source>
</evidence>
<dbReference type="Proteomes" id="UP000306317">
    <property type="component" value="Unassembled WGS sequence"/>
</dbReference>
<reference evidence="1 2" key="1">
    <citation type="submission" date="2017-02" db="EMBL/GenBank/DDBJ databases">
        <title>Whole genome sequencing of Rhodanobacter lindaniclasticus DSM 17932.</title>
        <authorList>
            <person name="Kumar S."/>
            <person name="Patil P."/>
            <person name="Patil P.B."/>
        </authorList>
    </citation>
    <scope>NUCLEOTIDE SEQUENCE [LARGE SCALE GENOMIC DNA]</scope>
    <source>
        <strain evidence="1 2">DSM 17932</strain>
    </source>
</reference>
<accession>A0A4S3KD36</accession>
<gene>
    <name evidence="1" type="ORF">B1991_13445</name>
</gene>
<comment type="caution">
    <text evidence="1">The sequence shown here is derived from an EMBL/GenBank/DDBJ whole genome shotgun (WGS) entry which is preliminary data.</text>
</comment>
<dbReference type="AlphaFoldDB" id="A0A4S3KD36"/>
<dbReference type="EMBL" id="MWIO01000037">
    <property type="protein sequence ID" value="THD06357.1"/>
    <property type="molecule type" value="Genomic_DNA"/>
</dbReference>
<sequence length="68" mass="7057">MKFETFMLHGLFIASLLVCSLILAAMVTTSTTMPVQLAHENGIGAQLLATPSSCALPPDGVICPRVAG</sequence>
<name>A0A4S3KD36_9GAMM</name>
<protein>
    <submittedName>
        <fullName evidence="1">Uncharacterized protein</fullName>
    </submittedName>
</protein>
<dbReference type="RefSeq" id="WP_136259193.1">
    <property type="nucleotide sequence ID" value="NZ_MWIO01000037.1"/>
</dbReference>
<dbReference type="OrthoDB" id="5958178at2"/>
<proteinExistence type="predicted"/>
<evidence type="ECO:0000313" key="2">
    <source>
        <dbReference type="Proteomes" id="UP000306317"/>
    </source>
</evidence>
<keyword evidence="2" id="KW-1185">Reference proteome</keyword>
<organism evidence="1 2">
    <name type="scientific">Rhodanobacter lindaniclasticus</name>
    <dbReference type="NCBI Taxonomy" id="75310"/>
    <lineage>
        <taxon>Bacteria</taxon>
        <taxon>Pseudomonadati</taxon>
        <taxon>Pseudomonadota</taxon>
        <taxon>Gammaproteobacteria</taxon>
        <taxon>Lysobacterales</taxon>
        <taxon>Rhodanobacteraceae</taxon>
        <taxon>Rhodanobacter</taxon>
    </lineage>
</organism>